<dbReference type="OrthoDB" id="3610172at2"/>
<protein>
    <recommendedName>
        <fullName evidence="4">DUF3592 domain-containing protein</fullName>
    </recommendedName>
</protein>
<evidence type="ECO:0000313" key="2">
    <source>
        <dbReference type="EMBL" id="ROP35764.1"/>
    </source>
</evidence>
<accession>A0A3N1GZT8</accession>
<dbReference type="AlphaFoldDB" id="A0A3N1GZT8"/>
<gene>
    <name evidence="2" type="ORF">EDD40_1016</name>
</gene>
<dbReference type="Proteomes" id="UP000268727">
    <property type="component" value="Unassembled WGS sequence"/>
</dbReference>
<organism evidence="2 3">
    <name type="scientific">Saccharothrix texasensis</name>
    <dbReference type="NCBI Taxonomy" id="103734"/>
    <lineage>
        <taxon>Bacteria</taxon>
        <taxon>Bacillati</taxon>
        <taxon>Actinomycetota</taxon>
        <taxon>Actinomycetes</taxon>
        <taxon>Pseudonocardiales</taxon>
        <taxon>Pseudonocardiaceae</taxon>
        <taxon>Saccharothrix</taxon>
    </lineage>
</organism>
<reference evidence="2 3" key="1">
    <citation type="submission" date="2018-11" db="EMBL/GenBank/DDBJ databases">
        <title>Sequencing the genomes of 1000 actinobacteria strains.</title>
        <authorList>
            <person name="Klenk H.-P."/>
        </authorList>
    </citation>
    <scope>NUCLEOTIDE SEQUENCE [LARGE SCALE GENOMIC DNA]</scope>
    <source>
        <strain evidence="2 3">DSM 44231</strain>
    </source>
</reference>
<keyword evidence="3" id="KW-1185">Reference proteome</keyword>
<feature type="transmembrane region" description="Helical" evidence="1">
    <location>
        <begin position="71"/>
        <end position="92"/>
    </location>
</feature>
<keyword evidence="1" id="KW-1133">Transmembrane helix</keyword>
<name>A0A3N1GZT8_9PSEU</name>
<keyword evidence="1" id="KW-0812">Transmembrane</keyword>
<comment type="caution">
    <text evidence="2">The sequence shown here is derived from an EMBL/GenBank/DDBJ whole genome shotgun (WGS) entry which is preliminary data.</text>
</comment>
<sequence>MFPYGKLWWAGLGLPDDPGREREARRKVWLLSVPAALSWAVVGWSGALGILDGLRSMSLNRSGAWEQGPSAISLIVVFSVFVTIASALGFAMRWTDWSAPWWPGTGVGVGGFATCLGLAIGTALAASSWTAPEAVGERLPFADGAPAQPWTFVDWVVYYEPYLLPGVFAELAVVTGALLAHQARKGAKRQDTPPDLDQGSWRVTGRIEHVEFTHDWGMGNPRFAVHVSYQGTSGPRTAVATMVTSMFAAPVVGAAVDVFYDPDDDEAIVVRARTGRPT</sequence>
<feature type="transmembrane region" description="Helical" evidence="1">
    <location>
        <begin position="104"/>
        <end position="126"/>
    </location>
</feature>
<dbReference type="EMBL" id="RJKM01000001">
    <property type="protein sequence ID" value="ROP35764.1"/>
    <property type="molecule type" value="Genomic_DNA"/>
</dbReference>
<evidence type="ECO:0000313" key="3">
    <source>
        <dbReference type="Proteomes" id="UP000268727"/>
    </source>
</evidence>
<evidence type="ECO:0008006" key="4">
    <source>
        <dbReference type="Google" id="ProtNLM"/>
    </source>
</evidence>
<evidence type="ECO:0000256" key="1">
    <source>
        <dbReference type="SAM" id="Phobius"/>
    </source>
</evidence>
<dbReference type="RefSeq" id="WP_123741850.1">
    <property type="nucleotide sequence ID" value="NZ_RJKM01000001.1"/>
</dbReference>
<keyword evidence="1" id="KW-0472">Membrane</keyword>
<proteinExistence type="predicted"/>
<feature type="transmembrane region" description="Helical" evidence="1">
    <location>
        <begin position="162"/>
        <end position="180"/>
    </location>
</feature>
<feature type="transmembrane region" description="Helical" evidence="1">
    <location>
        <begin position="28"/>
        <end position="51"/>
    </location>
</feature>